<dbReference type="PANTHER" id="PTHR45900:SF1">
    <property type="entry name" value="MITOCHONDRIAL DNA REPAIR PROTEIN RECA HOMOLOG-RELATED"/>
    <property type="match status" value="1"/>
</dbReference>
<dbReference type="GO" id="GO:0005524">
    <property type="term" value="F:ATP binding"/>
    <property type="evidence" value="ECO:0007669"/>
    <property type="project" value="UniProtKB-KW"/>
</dbReference>
<dbReference type="GO" id="GO:0006281">
    <property type="term" value="P:DNA repair"/>
    <property type="evidence" value="ECO:0007669"/>
    <property type="project" value="InterPro"/>
</dbReference>
<keyword evidence="4" id="KW-0233">DNA recombination</keyword>
<dbReference type="Pfam" id="PF00154">
    <property type="entry name" value="RecA_N"/>
    <property type="match status" value="1"/>
</dbReference>
<reference evidence="6" key="1">
    <citation type="journal article" date="2014" name="Front. Microbiol.">
        <title>High frequency of phylogenetically diverse reductive dehalogenase-homologous genes in deep subseafloor sedimentary metagenomes.</title>
        <authorList>
            <person name="Kawai M."/>
            <person name="Futagami T."/>
            <person name="Toyoda A."/>
            <person name="Takaki Y."/>
            <person name="Nishi S."/>
            <person name="Hori S."/>
            <person name="Arai W."/>
            <person name="Tsubouchi T."/>
            <person name="Morono Y."/>
            <person name="Uchiyama I."/>
            <person name="Ito T."/>
            <person name="Fujiyama A."/>
            <person name="Inagaki F."/>
            <person name="Takami H."/>
        </authorList>
    </citation>
    <scope>NUCLEOTIDE SEQUENCE</scope>
    <source>
        <strain evidence="6">Expedition CK06-06</strain>
    </source>
</reference>
<dbReference type="PRINTS" id="PR00142">
    <property type="entry name" value="RECA"/>
</dbReference>
<dbReference type="GO" id="GO:0003697">
    <property type="term" value="F:single-stranded DNA binding"/>
    <property type="evidence" value="ECO:0007669"/>
    <property type="project" value="InterPro"/>
</dbReference>
<dbReference type="PROSITE" id="PS50163">
    <property type="entry name" value="RECA_3"/>
    <property type="match status" value="1"/>
</dbReference>
<dbReference type="GO" id="GO:0008094">
    <property type="term" value="F:ATP-dependent activity, acting on DNA"/>
    <property type="evidence" value="ECO:0007669"/>
    <property type="project" value="InterPro"/>
</dbReference>
<evidence type="ECO:0000256" key="3">
    <source>
        <dbReference type="ARBA" id="ARBA00022840"/>
    </source>
</evidence>
<evidence type="ECO:0000256" key="4">
    <source>
        <dbReference type="ARBA" id="ARBA00023172"/>
    </source>
</evidence>
<feature type="non-terminal residue" evidence="6">
    <location>
        <position position="1"/>
    </location>
</feature>
<dbReference type="Gene3D" id="3.40.50.300">
    <property type="entry name" value="P-loop containing nucleotide triphosphate hydrolases"/>
    <property type="match status" value="1"/>
</dbReference>
<keyword evidence="3" id="KW-0067">ATP-binding</keyword>
<accession>X0VRY5</accession>
<proteinExistence type="inferred from homology"/>
<sequence length="254" mass="28548">SSPRINYLLYGGLPKNRLIEFSGDEGAGKTTAALDIIANFQKEYPKEKVAFIDCENTLDEKWATKLNVNVPKLIILKPQEETAEDIFQIVRDLVDTGEFGLVVIDSFGVMMSQEEYDKDMDKSTIGGIAKPLTRFAKDMVLKCRKYNCTLLGINQFRDKVSVYNGGKTTVGGRGWKHNCSVRMEFSKSSMIDADGKEINRNSDSPKGHLIQARIVKNKICPSDRPLGFCTLQYGYGIDWLSDMIDVAKIYKIVH</sequence>
<dbReference type="InterPro" id="IPR027417">
    <property type="entry name" value="P-loop_NTPase"/>
</dbReference>
<name>X0VRY5_9ZZZZ</name>
<dbReference type="GO" id="GO:0006310">
    <property type="term" value="P:DNA recombination"/>
    <property type="evidence" value="ECO:0007669"/>
    <property type="project" value="UniProtKB-KW"/>
</dbReference>
<dbReference type="SUPFAM" id="SSF52540">
    <property type="entry name" value="P-loop containing nucleoside triphosphate hydrolases"/>
    <property type="match status" value="1"/>
</dbReference>
<evidence type="ECO:0000256" key="2">
    <source>
        <dbReference type="ARBA" id="ARBA00022741"/>
    </source>
</evidence>
<dbReference type="InterPro" id="IPR003593">
    <property type="entry name" value="AAA+_ATPase"/>
</dbReference>
<feature type="non-terminal residue" evidence="6">
    <location>
        <position position="254"/>
    </location>
</feature>
<dbReference type="InterPro" id="IPR020587">
    <property type="entry name" value="RecA_monomer-monomer_interface"/>
</dbReference>
<keyword evidence="2" id="KW-0547">Nucleotide-binding</keyword>
<dbReference type="AlphaFoldDB" id="X0VRY5"/>
<dbReference type="InterPro" id="IPR013765">
    <property type="entry name" value="DNA_recomb/repair_RecA"/>
</dbReference>
<organism evidence="6">
    <name type="scientific">marine sediment metagenome</name>
    <dbReference type="NCBI Taxonomy" id="412755"/>
    <lineage>
        <taxon>unclassified sequences</taxon>
        <taxon>metagenomes</taxon>
        <taxon>ecological metagenomes</taxon>
    </lineage>
</organism>
<evidence type="ECO:0000313" key="6">
    <source>
        <dbReference type="EMBL" id="GAG21184.1"/>
    </source>
</evidence>
<dbReference type="PANTHER" id="PTHR45900">
    <property type="entry name" value="RECA"/>
    <property type="match status" value="1"/>
</dbReference>
<comment type="similarity">
    <text evidence="1">Belongs to the RecA family.</text>
</comment>
<feature type="domain" description="RecA family profile 2" evidence="5">
    <location>
        <begin position="162"/>
        <end position="242"/>
    </location>
</feature>
<evidence type="ECO:0000259" key="5">
    <source>
        <dbReference type="PROSITE" id="PS50163"/>
    </source>
</evidence>
<comment type="caution">
    <text evidence="6">The sequence shown here is derived from an EMBL/GenBank/DDBJ whole genome shotgun (WGS) entry which is preliminary data.</text>
</comment>
<dbReference type="SMART" id="SM00382">
    <property type="entry name" value="AAA"/>
    <property type="match status" value="1"/>
</dbReference>
<evidence type="ECO:0000256" key="1">
    <source>
        <dbReference type="ARBA" id="ARBA00009391"/>
    </source>
</evidence>
<protein>
    <recommendedName>
        <fullName evidence="5">RecA family profile 2 domain-containing protein</fullName>
    </recommendedName>
</protein>
<gene>
    <name evidence="6" type="ORF">S01H1_60512</name>
</gene>
<dbReference type="InterPro" id="IPR049428">
    <property type="entry name" value="RecA-like_N"/>
</dbReference>
<dbReference type="EMBL" id="BARS01039634">
    <property type="protein sequence ID" value="GAG21184.1"/>
    <property type="molecule type" value="Genomic_DNA"/>
</dbReference>